<comment type="caution">
    <text evidence="2">The sequence shown here is derived from an EMBL/GenBank/DDBJ whole genome shotgun (WGS) entry which is preliminary data.</text>
</comment>
<sequence>MATSITGGSAIVAARVLADIRQKESVKVADDGMAQSADVDDGTPAALQQKLVDMADDMASVATQFRNRRDLENKGAASSDGFERVLDDEAAPKAQKLVEVLAVQNLTMDTLLAQARSLFPDDSDLYLVLKELLKRRQLSALQRKRLEGLLDTVSREADPKKLKGGINCALKARLFGATLSLKASLLRQTYRRFLESDRMPLEDYEDWIASYGYKVRHIVLEFVEESLGTDIRAEDPSCNHLEFSYLLAHMRKLQVLRGADREFVLSLLEKKLTPLYGEEEADWLLLLCSLVRRETPAASLLPQALDATLLSSYTQRSTWLNAVRSAWKRLPPELFELPGGASGGCPEAAAAVCAEVLAVFDQLIDYNYAAELQEQRRLPT</sequence>
<gene>
    <name evidence="2" type="ORF">S2091_1466</name>
</gene>
<dbReference type="AlphaFoldDB" id="A0A2S9H1M2"/>
<feature type="domain" description="Hypersensitivity response secretion-like HrpJ" evidence="1">
    <location>
        <begin position="56"/>
        <end position="211"/>
    </location>
</feature>
<dbReference type="GO" id="GO:0050709">
    <property type="term" value="P:negative regulation of protein secretion"/>
    <property type="evidence" value="ECO:0007669"/>
    <property type="project" value="InterPro"/>
</dbReference>
<evidence type="ECO:0000259" key="1">
    <source>
        <dbReference type="Pfam" id="PF07201"/>
    </source>
</evidence>
<reference evidence="2 3" key="1">
    <citation type="submission" date="2018-02" db="EMBL/GenBank/DDBJ databases">
        <title>Solimicrobium silvestre gen. nov., sp. nov., isolated from alpine forest soil.</title>
        <authorList>
            <person name="Margesin R."/>
            <person name="Albuquerque L."/>
            <person name="Zhang D.-C."/>
            <person name="Froufe H.J.C."/>
            <person name="Severino R."/>
            <person name="Roxo I."/>
            <person name="Egas C."/>
            <person name="Da Costa M.S."/>
        </authorList>
    </citation>
    <scope>NUCLEOTIDE SEQUENCE [LARGE SCALE GENOMIC DNA]</scope>
    <source>
        <strain evidence="2 3">S20-91</strain>
    </source>
</reference>
<dbReference type="EMBL" id="PUGF01000005">
    <property type="protein sequence ID" value="PRC93857.1"/>
    <property type="molecule type" value="Genomic_DNA"/>
</dbReference>
<proteinExistence type="predicted"/>
<evidence type="ECO:0000313" key="3">
    <source>
        <dbReference type="Proteomes" id="UP000237839"/>
    </source>
</evidence>
<dbReference type="Pfam" id="PF07201">
    <property type="entry name" value="HrpJ"/>
    <property type="match status" value="1"/>
</dbReference>
<organism evidence="2 3">
    <name type="scientific">Solimicrobium silvestre</name>
    <dbReference type="NCBI Taxonomy" id="2099400"/>
    <lineage>
        <taxon>Bacteria</taxon>
        <taxon>Pseudomonadati</taxon>
        <taxon>Pseudomonadota</taxon>
        <taxon>Betaproteobacteria</taxon>
        <taxon>Burkholderiales</taxon>
        <taxon>Oxalobacteraceae</taxon>
        <taxon>Solimicrobium</taxon>
    </lineage>
</organism>
<name>A0A2S9H1M2_9BURK</name>
<dbReference type="GO" id="GO:0019867">
    <property type="term" value="C:outer membrane"/>
    <property type="evidence" value="ECO:0007669"/>
    <property type="project" value="InterPro"/>
</dbReference>
<dbReference type="Gene3D" id="1.10.150.630">
    <property type="match status" value="1"/>
</dbReference>
<dbReference type="OrthoDB" id="7028879at2"/>
<dbReference type="SUPFAM" id="SSF140591">
    <property type="entry name" value="Type III secretion system domain"/>
    <property type="match status" value="1"/>
</dbReference>
<dbReference type="NCBIfam" id="TIGR02568">
    <property type="entry name" value="LcrE"/>
    <property type="match status" value="1"/>
</dbReference>
<dbReference type="GO" id="GO:0009986">
    <property type="term" value="C:cell surface"/>
    <property type="evidence" value="ECO:0007669"/>
    <property type="project" value="InterPro"/>
</dbReference>
<dbReference type="GO" id="GO:0030254">
    <property type="term" value="P:protein secretion by the type III secretion system"/>
    <property type="evidence" value="ECO:0007669"/>
    <property type="project" value="InterPro"/>
</dbReference>
<dbReference type="PRINTS" id="PR01344">
    <property type="entry name" value="INVEPROTEIN"/>
</dbReference>
<dbReference type="RefSeq" id="WP_105531137.1">
    <property type="nucleotide sequence ID" value="NZ_PUGF01000005.1"/>
</dbReference>
<dbReference type="InterPro" id="IPR003520">
    <property type="entry name" value="Invas_InvE"/>
</dbReference>
<evidence type="ECO:0000313" key="2">
    <source>
        <dbReference type="EMBL" id="PRC93857.1"/>
    </source>
</evidence>
<accession>A0A2S9H1M2</accession>
<keyword evidence="3" id="KW-1185">Reference proteome</keyword>
<dbReference type="InterPro" id="IPR013401">
    <property type="entry name" value="T3SS_LcrE"/>
</dbReference>
<dbReference type="InterPro" id="IPR010812">
    <property type="entry name" value="HrpJ-like"/>
</dbReference>
<dbReference type="Proteomes" id="UP000237839">
    <property type="component" value="Unassembled WGS sequence"/>
</dbReference>
<protein>
    <submittedName>
        <fullName evidence="2">LcrE: type III secretion regulator YopN/LcrE/InvE/MxiC</fullName>
    </submittedName>
</protein>